<dbReference type="EMBL" id="JAFJYC010000001">
    <property type="protein sequence ID" value="MBT9431657.1"/>
    <property type="molecule type" value="Genomic_DNA"/>
</dbReference>
<reference evidence="2 3" key="1">
    <citation type="journal article" date="2021" name="Genome Biol. Evol.">
        <title>The evolution of interdependence in a four-way mealybug symbiosis.</title>
        <authorList>
            <person name="Garber A.I."/>
            <person name="Kupper M."/>
            <person name="Laetsch D.R."/>
            <person name="Weldon S.R."/>
            <person name="Ladinsky M.S."/>
            <person name="Bjorkman P.J."/>
            <person name="McCutcheon J.P."/>
        </authorList>
    </citation>
    <scope>NUCLEOTIDE SEQUENCE [LARGE SCALE GENOMIC DNA]</scope>
    <source>
        <strain evidence="2">SOD</strain>
    </source>
</reference>
<dbReference type="Proteomes" id="UP000811282">
    <property type="component" value="Unassembled WGS sequence"/>
</dbReference>
<keyword evidence="3" id="KW-1185">Reference proteome</keyword>
<comment type="caution">
    <text evidence="2">The sequence shown here is derived from an EMBL/GenBank/DDBJ whole genome shotgun (WGS) entry which is preliminary data.</text>
</comment>
<feature type="region of interest" description="Disordered" evidence="1">
    <location>
        <begin position="210"/>
        <end position="243"/>
    </location>
</feature>
<evidence type="ECO:0000313" key="3">
    <source>
        <dbReference type="Proteomes" id="UP000811282"/>
    </source>
</evidence>
<gene>
    <name evidence="2" type="ORF">JZM24_04955</name>
</gene>
<dbReference type="RefSeq" id="WP_215668835.1">
    <property type="nucleotide sequence ID" value="NZ_JAFJYC010000001.1"/>
</dbReference>
<accession>A0ABS5YAD3</accession>
<evidence type="ECO:0000313" key="2">
    <source>
        <dbReference type="EMBL" id="MBT9431657.1"/>
    </source>
</evidence>
<proteinExistence type="predicted"/>
<protein>
    <recommendedName>
        <fullName evidence="4">Phage protein</fullName>
    </recommendedName>
</protein>
<evidence type="ECO:0000256" key="1">
    <source>
        <dbReference type="SAM" id="MobiDB-lite"/>
    </source>
</evidence>
<sequence>MSLESNLELNNKLVAEQNTLLTQLLSAMARGKSFTPDTFPTPKVETQTTTRKGPFYWKHPESDSFGTVDTLAELENIISADDSVVEIHKVEYLQLKRKAAGENKPKTVALEAQPLEIAVALAVLYGADARTPSEAQIIGAATAAATPISSAESKQIDALVMALKGVSRAIKLHGAGVFELALQILAHWDELPGIAERREYASLLLDTPHDKRADVQPTPAGKKQKKVDPEPVPVTDTPADADPNTLFNKAEELILTLAKGGYLNEAKQILADHNAKKLTEITPADLPAVIAAAEKALEG</sequence>
<organism evidence="2 3">
    <name type="scientific">Candidatus Sodalis endolongispinus</name>
    <dbReference type="NCBI Taxonomy" id="2812662"/>
    <lineage>
        <taxon>Bacteria</taxon>
        <taxon>Pseudomonadati</taxon>
        <taxon>Pseudomonadota</taxon>
        <taxon>Gammaproteobacteria</taxon>
        <taxon>Enterobacterales</taxon>
        <taxon>Bruguierivoracaceae</taxon>
        <taxon>Sodalis</taxon>
    </lineage>
</organism>
<evidence type="ECO:0008006" key="4">
    <source>
        <dbReference type="Google" id="ProtNLM"/>
    </source>
</evidence>
<name>A0ABS5YAD3_9GAMM</name>